<comment type="caution">
    <text evidence="2">The sequence shown here is derived from an EMBL/GenBank/DDBJ whole genome shotgun (WGS) entry which is preliminary data.</text>
</comment>
<name>V6HWL1_9LEPT</name>
<dbReference type="Proteomes" id="UP000018747">
    <property type="component" value="Unassembled WGS sequence"/>
</dbReference>
<keyword evidence="3" id="KW-1185">Reference proteome</keyword>
<protein>
    <submittedName>
        <fullName evidence="2">Uncharacterized protein</fullName>
    </submittedName>
</protein>
<evidence type="ECO:0000313" key="3">
    <source>
        <dbReference type="Proteomes" id="UP000018747"/>
    </source>
</evidence>
<proteinExistence type="predicted"/>
<evidence type="ECO:0000313" key="2">
    <source>
        <dbReference type="EMBL" id="EQA61851.1"/>
    </source>
</evidence>
<feature type="compositionally biased region" description="Basic and acidic residues" evidence="1">
    <location>
        <begin position="57"/>
        <end position="68"/>
    </location>
</feature>
<gene>
    <name evidence="2" type="ORF">LEP1GSC062_3228</name>
</gene>
<dbReference type="RefSeq" id="WP_010579271.1">
    <property type="nucleotide sequence ID" value="NZ_AHMT02000044.1"/>
</dbReference>
<sequence>MGIYQKGMVEIGPSTDETKVPRIQVRLMEKSGNYSFTISESKFKLLEKAILEKNRIEPIKNKQNETRNDLGSLEVD</sequence>
<dbReference type="EMBL" id="AHMT02000044">
    <property type="protein sequence ID" value="EQA61851.1"/>
    <property type="molecule type" value="Genomic_DNA"/>
</dbReference>
<accession>V6HWL1</accession>
<feature type="region of interest" description="Disordered" evidence="1">
    <location>
        <begin position="57"/>
        <end position="76"/>
    </location>
</feature>
<reference evidence="2" key="1">
    <citation type="submission" date="2013-05" db="EMBL/GenBank/DDBJ databases">
        <authorList>
            <person name="Harkins D.M."/>
            <person name="Durkin A.S."/>
            <person name="Brinkac L.M."/>
            <person name="Haft D.H."/>
            <person name="Selengut J.D."/>
            <person name="Sanka R."/>
            <person name="DePew J."/>
            <person name="Purushe J."/>
            <person name="Hartskeerl R.A."/>
            <person name="Ahmed A."/>
            <person name="van der Linden H."/>
            <person name="Goris M.G.A."/>
            <person name="Vinetz J.M."/>
            <person name="Sutton G.G."/>
            <person name="Nierman W.C."/>
            <person name="Fouts D.E."/>
        </authorList>
    </citation>
    <scope>NUCLEOTIDE SEQUENCE [LARGE SCALE GENOMIC DNA]</scope>
    <source>
        <strain evidence="2">L 60</strain>
    </source>
</reference>
<evidence type="ECO:0000256" key="1">
    <source>
        <dbReference type="SAM" id="MobiDB-lite"/>
    </source>
</evidence>
<dbReference type="AlphaFoldDB" id="V6HWL1"/>
<organism evidence="2 3">
    <name type="scientific">Leptospira alexanderi serovar Manhao 3 str. L 60</name>
    <dbReference type="NCBI Taxonomy" id="1049759"/>
    <lineage>
        <taxon>Bacteria</taxon>
        <taxon>Pseudomonadati</taxon>
        <taxon>Spirochaetota</taxon>
        <taxon>Spirochaetia</taxon>
        <taxon>Leptospirales</taxon>
        <taxon>Leptospiraceae</taxon>
        <taxon>Leptospira</taxon>
    </lineage>
</organism>